<reference evidence="7" key="3">
    <citation type="submission" date="2020-12" db="UniProtKB">
        <authorList>
            <consortium name="EnsemblPlants"/>
        </authorList>
    </citation>
    <scope>IDENTIFICATION</scope>
</reference>
<dbReference type="PANTHER" id="PTHR12542:SF96">
    <property type="entry name" value="EXOCYST COMPLEX COMPONENT EXO70B1"/>
    <property type="match status" value="1"/>
</dbReference>
<dbReference type="GO" id="GO:0006887">
    <property type="term" value="P:exocytosis"/>
    <property type="evidence" value="ECO:0000318"/>
    <property type="project" value="GO_Central"/>
</dbReference>
<dbReference type="Gene3D" id="1.20.1280.170">
    <property type="entry name" value="Exocyst complex component Exo70"/>
    <property type="match status" value="1"/>
</dbReference>
<reference evidence="6 8" key="1">
    <citation type="journal article" date="2008" name="Science">
        <title>The Physcomitrella genome reveals evolutionary insights into the conquest of land by plants.</title>
        <authorList>
            <person name="Rensing S."/>
            <person name="Lang D."/>
            <person name="Zimmer A."/>
            <person name="Terry A."/>
            <person name="Salamov A."/>
            <person name="Shapiro H."/>
            <person name="Nishiyama T."/>
            <person name="Perroud P.-F."/>
            <person name="Lindquist E."/>
            <person name="Kamisugi Y."/>
            <person name="Tanahashi T."/>
            <person name="Sakakibara K."/>
            <person name="Fujita T."/>
            <person name="Oishi K."/>
            <person name="Shin-I T."/>
            <person name="Kuroki Y."/>
            <person name="Toyoda A."/>
            <person name="Suzuki Y."/>
            <person name="Hashimoto A."/>
            <person name="Yamaguchi K."/>
            <person name="Sugano A."/>
            <person name="Kohara Y."/>
            <person name="Fujiyama A."/>
            <person name="Anterola A."/>
            <person name="Aoki S."/>
            <person name="Ashton N."/>
            <person name="Barbazuk W.B."/>
            <person name="Barker E."/>
            <person name="Bennetzen J."/>
            <person name="Bezanilla M."/>
            <person name="Blankenship R."/>
            <person name="Cho S.H."/>
            <person name="Dutcher S."/>
            <person name="Estelle M."/>
            <person name="Fawcett J.A."/>
            <person name="Gundlach H."/>
            <person name="Hanada K."/>
            <person name="Heyl A."/>
            <person name="Hicks K.A."/>
            <person name="Hugh J."/>
            <person name="Lohr M."/>
            <person name="Mayer K."/>
            <person name="Melkozernov A."/>
            <person name="Murata T."/>
            <person name="Nelson D."/>
            <person name="Pils B."/>
            <person name="Prigge M."/>
            <person name="Reiss B."/>
            <person name="Renner T."/>
            <person name="Rombauts S."/>
            <person name="Rushton P."/>
            <person name="Sanderfoot A."/>
            <person name="Schween G."/>
            <person name="Shiu S.-H."/>
            <person name="Stueber K."/>
            <person name="Theodoulou F.L."/>
            <person name="Tu H."/>
            <person name="Van de Peer Y."/>
            <person name="Verrier P.J."/>
            <person name="Waters E."/>
            <person name="Wood A."/>
            <person name="Yang L."/>
            <person name="Cove D."/>
            <person name="Cuming A."/>
            <person name="Hasebe M."/>
            <person name="Lucas S."/>
            <person name="Mishler D.B."/>
            <person name="Reski R."/>
            <person name="Grigoriev I."/>
            <person name="Quatrano R.S."/>
            <person name="Boore J.L."/>
        </authorList>
    </citation>
    <scope>NUCLEOTIDE SEQUENCE [LARGE SCALE GENOMIC DNA]</scope>
    <source>
        <strain evidence="7 8">cv. Gransden 2004</strain>
    </source>
</reference>
<dbReference type="STRING" id="3218.A0A2K1JQZ8"/>
<dbReference type="Pfam" id="PF03081">
    <property type="entry name" value="Exo70_C"/>
    <property type="match status" value="1"/>
</dbReference>
<dbReference type="Gramene" id="Pp3c12_15830V3.1">
    <property type="protein sequence ID" value="Pp3c12_15830V3.1"/>
    <property type="gene ID" value="Pp3c12_15830"/>
</dbReference>
<dbReference type="InterPro" id="IPR046364">
    <property type="entry name" value="Exo70_C"/>
</dbReference>
<feature type="compositionally biased region" description="Polar residues" evidence="4">
    <location>
        <begin position="70"/>
        <end position="85"/>
    </location>
</feature>
<keyword evidence="3" id="KW-0268">Exocytosis</keyword>
<feature type="domain" description="Exocyst complex subunit Exo70 C-terminal" evidence="5">
    <location>
        <begin position="306"/>
        <end position="674"/>
    </location>
</feature>
<dbReference type="Proteomes" id="UP000006727">
    <property type="component" value="Chromosome 12"/>
</dbReference>
<protein>
    <recommendedName>
        <fullName evidence="3">Exocyst subunit Exo70 family protein</fullName>
    </recommendedName>
</protein>
<dbReference type="PANTHER" id="PTHR12542">
    <property type="entry name" value="EXOCYST COMPLEX PROTEIN EXO70"/>
    <property type="match status" value="1"/>
</dbReference>
<dbReference type="GO" id="GO:0005546">
    <property type="term" value="F:phosphatidylinositol-4,5-bisphosphate binding"/>
    <property type="evidence" value="ECO:0007669"/>
    <property type="project" value="InterPro"/>
</dbReference>
<evidence type="ECO:0000256" key="1">
    <source>
        <dbReference type="ARBA" id="ARBA00006756"/>
    </source>
</evidence>
<dbReference type="GO" id="GO:0015031">
    <property type="term" value="P:protein transport"/>
    <property type="evidence" value="ECO:0007669"/>
    <property type="project" value="UniProtKB-KW"/>
</dbReference>
<feature type="compositionally biased region" description="Basic and acidic residues" evidence="4">
    <location>
        <begin position="47"/>
        <end position="61"/>
    </location>
</feature>
<dbReference type="PaxDb" id="3218-PP1S70_34V6.1"/>
<evidence type="ECO:0000313" key="7">
    <source>
        <dbReference type="EnsemblPlants" id="Pp3c12_15830V3.1"/>
    </source>
</evidence>
<evidence type="ECO:0000313" key="6">
    <source>
        <dbReference type="EMBL" id="PNR43963.1"/>
    </source>
</evidence>
<evidence type="ECO:0000256" key="4">
    <source>
        <dbReference type="SAM" id="MobiDB-lite"/>
    </source>
</evidence>
<proteinExistence type="inferred from homology"/>
<reference evidence="6 8" key="2">
    <citation type="journal article" date="2018" name="Plant J.">
        <title>The Physcomitrella patens chromosome-scale assembly reveals moss genome structure and evolution.</title>
        <authorList>
            <person name="Lang D."/>
            <person name="Ullrich K.K."/>
            <person name="Murat F."/>
            <person name="Fuchs J."/>
            <person name="Jenkins J."/>
            <person name="Haas F.B."/>
            <person name="Piednoel M."/>
            <person name="Gundlach H."/>
            <person name="Van Bel M."/>
            <person name="Meyberg R."/>
            <person name="Vives C."/>
            <person name="Morata J."/>
            <person name="Symeonidi A."/>
            <person name="Hiss M."/>
            <person name="Muchero W."/>
            <person name="Kamisugi Y."/>
            <person name="Saleh O."/>
            <person name="Blanc G."/>
            <person name="Decker E.L."/>
            <person name="van Gessel N."/>
            <person name="Grimwood J."/>
            <person name="Hayes R.D."/>
            <person name="Graham S.W."/>
            <person name="Gunter L.E."/>
            <person name="McDaniel S.F."/>
            <person name="Hoernstein S.N.W."/>
            <person name="Larsson A."/>
            <person name="Li F.W."/>
            <person name="Perroud P.F."/>
            <person name="Phillips J."/>
            <person name="Ranjan P."/>
            <person name="Rokshar D.S."/>
            <person name="Rothfels C.J."/>
            <person name="Schneider L."/>
            <person name="Shu S."/>
            <person name="Stevenson D.W."/>
            <person name="Thummler F."/>
            <person name="Tillich M."/>
            <person name="Villarreal Aguilar J.C."/>
            <person name="Widiez T."/>
            <person name="Wong G.K."/>
            <person name="Wymore A."/>
            <person name="Zhang Y."/>
            <person name="Zimmer A.D."/>
            <person name="Quatrano R.S."/>
            <person name="Mayer K.F.X."/>
            <person name="Goodstein D."/>
            <person name="Casacuberta J.M."/>
            <person name="Vandepoele K."/>
            <person name="Reski R."/>
            <person name="Cuming A.C."/>
            <person name="Tuskan G.A."/>
            <person name="Maumus F."/>
            <person name="Salse J."/>
            <person name="Schmutz J."/>
            <person name="Rensing S.A."/>
        </authorList>
    </citation>
    <scope>NUCLEOTIDE SEQUENCE [LARGE SCALE GENOMIC DNA]</scope>
    <source>
        <strain evidence="7 8">cv. Gransden 2004</strain>
    </source>
</reference>
<dbReference type="Gramene" id="Pp3c12_15830V3.2">
    <property type="protein sequence ID" value="Pp3c12_15830V3.2"/>
    <property type="gene ID" value="Pp3c12_15830"/>
</dbReference>
<dbReference type="RefSeq" id="XP_024390789.1">
    <property type="nucleotide sequence ID" value="XM_024535021.2"/>
</dbReference>
<dbReference type="AlphaFoldDB" id="A0A2K1JQZ8"/>
<dbReference type="Pfam" id="PF20669">
    <property type="entry name" value="Exo70_N"/>
    <property type="match status" value="1"/>
</dbReference>
<dbReference type="OMA" id="YFRAPAN"/>
<comment type="function">
    <text evidence="3">Component of the exocyst complex.</text>
</comment>
<dbReference type="EMBL" id="ABEU02000012">
    <property type="protein sequence ID" value="PNR43963.1"/>
    <property type="molecule type" value="Genomic_DNA"/>
</dbReference>
<keyword evidence="3" id="KW-0653">Protein transport</keyword>
<accession>A0A2K1JQZ8</accession>
<evidence type="ECO:0000313" key="8">
    <source>
        <dbReference type="Proteomes" id="UP000006727"/>
    </source>
</evidence>
<keyword evidence="8" id="KW-1185">Reference proteome</keyword>
<sequence>MAAPDGEARVLATAQHIVKALGTTDTMTDDMLHILSKFDHRFSSMNAKEDVTPEPSSSHDSDVEDYPPRTNRSTARNSTVRNSSQTRANNFALDAAQNVISQWTNGYSDRSGSVQAGQKWIFEGSEEDSLQFLQAVDEIVHQLDFMKIHNRDPGTLERAQNLHHLALQKLLEEFRYMLDKYSEKVDPDWLLDLLSAGYFRAPANDAVDPESGSSDGEDDEDEDVPVAYPVDKIETSVDLVPPQVAADLADIAKRLIGGEYKRECTDMYVKKRKVILEGSLYELGVERVTIDEVQKMQWEVQEDRIKKWNQAMNVGVKVLFASEKQLCDELFPLSLSENIFNEIGKGAMMQLLSFGEAIAISRRSPEKLFKVLDMYEVLRDILPELDVVFAGASGASVRSEAEGILMRLGEAARGTFGEFENAIQRDASKTPVLGGAVHPLNRYVMNYIKLLCDYTETLKLLFGKKKEVPKLLGDDPELPGYGDDYRGGREELSPLAVQINWLMHVLQNNLETKSKIHKDPALSSLFLMNNVHYMVQKVKDSEVRALIGDDWVKKHTSMLRQYATNYQRAAWSKVLSFLKDEGIQSSGGSSNISRAILKDRFKNFNAAFDDAHRIQSQWVVYGDELRDELRISIADKLLPAYRAFVGRYRNFIENGRHPDKYIKYQVEDLEVYIGDFFSGNSPSINSRRKSFSSQ</sequence>
<dbReference type="EnsemblPlants" id="Pp3c12_15830V3.2">
    <property type="protein sequence ID" value="Pp3c12_15830V3.2"/>
    <property type="gene ID" value="Pp3c12_15830"/>
</dbReference>
<dbReference type="InterPro" id="IPR016159">
    <property type="entry name" value="Cullin_repeat-like_dom_sf"/>
</dbReference>
<feature type="region of interest" description="Disordered" evidence="4">
    <location>
        <begin position="204"/>
        <end position="223"/>
    </location>
</feature>
<comment type="similarity">
    <text evidence="1 3">Belongs to the EXO70 family.</text>
</comment>
<keyword evidence="2 3" id="KW-0813">Transport</keyword>
<dbReference type="GO" id="GO:0000145">
    <property type="term" value="C:exocyst"/>
    <property type="evidence" value="ECO:0000318"/>
    <property type="project" value="GO_Central"/>
</dbReference>
<dbReference type="InterPro" id="IPR004140">
    <property type="entry name" value="Exo70"/>
</dbReference>
<dbReference type="FunFam" id="1.20.1280.170:FF:000003">
    <property type="entry name" value="Exocyst subunit Exo70 family protein"/>
    <property type="match status" value="1"/>
</dbReference>
<feature type="region of interest" description="Disordered" evidence="4">
    <location>
        <begin position="47"/>
        <end position="85"/>
    </location>
</feature>
<gene>
    <name evidence="7" type="primary">LOC112289644</name>
    <name evidence="6" type="ORF">PHYPA_016346</name>
</gene>
<organism evidence="6">
    <name type="scientific">Physcomitrium patens</name>
    <name type="common">Spreading-leaved earth moss</name>
    <name type="synonym">Physcomitrella patens</name>
    <dbReference type="NCBI Taxonomy" id="3218"/>
    <lineage>
        <taxon>Eukaryota</taxon>
        <taxon>Viridiplantae</taxon>
        <taxon>Streptophyta</taxon>
        <taxon>Embryophyta</taxon>
        <taxon>Bryophyta</taxon>
        <taxon>Bryophytina</taxon>
        <taxon>Bryopsida</taxon>
        <taxon>Funariidae</taxon>
        <taxon>Funariales</taxon>
        <taxon>Funariaceae</taxon>
        <taxon>Physcomitrium</taxon>
    </lineage>
</organism>
<name>A0A2K1JQZ8_PHYPA</name>
<dbReference type="EnsemblPlants" id="Pp3c12_15830V3.1">
    <property type="protein sequence ID" value="Pp3c12_15830V3.1"/>
    <property type="gene ID" value="Pp3c12_15830"/>
</dbReference>
<dbReference type="SUPFAM" id="SSF74788">
    <property type="entry name" value="Cullin repeat-like"/>
    <property type="match status" value="1"/>
</dbReference>
<evidence type="ECO:0000256" key="2">
    <source>
        <dbReference type="ARBA" id="ARBA00022448"/>
    </source>
</evidence>
<dbReference type="GeneID" id="112289644"/>
<evidence type="ECO:0000256" key="3">
    <source>
        <dbReference type="RuleBase" id="RU365026"/>
    </source>
</evidence>
<dbReference type="OrthoDB" id="1922221at2759"/>
<evidence type="ECO:0000259" key="5">
    <source>
        <dbReference type="Pfam" id="PF03081"/>
    </source>
</evidence>